<feature type="transmembrane region" description="Helical" evidence="1">
    <location>
        <begin position="20"/>
        <end position="39"/>
    </location>
</feature>
<dbReference type="RefSeq" id="WP_093425040.1">
    <property type="nucleotide sequence ID" value="NZ_FOXA01000027.1"/>
</dbReference>
<keyword evidence="1" id="KW-0812">Transmembrane</keyword>
<dbReference type="Proteomes" id="UP000199356">
    <property type="component" value="Unassembled WGS sequence"/>
</dbReference>
<organism evidence="3 4">
    <name type="scientific">Tranquillimonas alkanivorans</name>
    <dbReference type="NCBI Taxonomy" id="441119"/>
    <lineage>
        <taxon>Bacteria</taxon>
        <taxon>Pseudomonadati</taxon>
        <taxon>Pseudomonadota</taxon>
        <taxon>Alphaproteobacteria</taxon>
        <taxon>Rhodobacterales</taxon>
        <taxon>Roseobacteraceae</taxon>
        <taxon>Tranquillimonas</taxon>
    </lineage>
</organism>
<dbReference type="EMBL" id="FOXA01000027">
    <property type="protein sequence ID" value="SFQ02775.1"/>
    <property type="molecule type" value="Genomic_DNA"/>
</dbReference>
<proteinExistence type="predicted"/>
<protein>
    <submittedName>
        <fullName evidence="3">SPW repeat-containing protein</fullName>
    </submittedName>
</protein>
<keyword evidence="4" id="KW-1185">Reference proteome</keyword>
<name>A0A1I5V5J8_9RHOB</name>
<evidence type="ECO:0000259" key="2">
    <source>
        <dbReference type="Pfam" id="PF03779"/>
    </source>
</evidence>
<sequence length="123" mass="12892">MVNETTTDPRAAGTVRWTSGTNLALGIWLIIAPFVLGYSGLPAPLWNDLVCGLLIAILAGVRLGKPAHAEWASWTNAGIGAWLIIAPWVLAGYLSAAVWNDVIVGIVVLVLGAYSASAAKKLK</sequence>
<evidence type="ECO:0000256" key="1">
    <source>
        <dbReference type="SAM" id="Phobius"/>
    </source>
</evidence>
<evidence type="ECO:0000313" key="4">
    <source>
        <dbReference type="Proteomes" id="UP000199356"/>
    </source>
</evidence>
<reference evidence="3 4" key="1">
    <citation type="submission" date="2016-10" db="EMBL/GenBank/DDBJ databases">
        <authorList>
            <person name="de Groot N.N."/>
        </authorList>
    </citation>
    <scope>NUCLEOTIDE SEQUENCE [LARGE SCALE GENOMIC DNA]</scope>
    <source>
        <strain evidence="3 4">DSM 19547</strain>
    </source>
</reference>
<feature type="transmembrane region" description="Helical" evidence="1">
    <location>
        <begin position="96"/>
        <end position="116"/>
    </location>
</feature>
<dbReference type="AlphaFoldDB" id="A0A1I5V5J8"/>
<dbReference type="Pfam" id="PF03779">
    <property type="entry name" value="SPW"/>
    <property type="match status" value="1"/>
</dbReference>
<keyword evidence="1" id="KW-0472">Membrane</keyword>
<evidence type="ECO:0000313" key="3">
    <source>
        <dbReference type="EMBL" id="SFQ02775.1"/>
    </source>
</evidence>
<dbReference type="STRING" id="441119.SAMN04488047_12733"/>
<feature type="domain" description="SPW repeat-containing integral membrane" evidence="2">
    <location>
        <begin position="17"/>
        <end position="113"/>
    </location>
</feature>
<gene>
    <name evidence="3" type="ORF">SAMN04488047_12733</name>
</gene>
<feature type="transmembrane region" description="Helical" evidence="1">
    <location>
        <begin position="71"/>
        <end position="90"/>
    </location>
</feature>
<dbReference type="OrthoDB" id="166183at2"/>
<dbReference type="InterPro" id="IPR005530">
    <property type="entry name" value="SPW"/>
</dbReference>
<keyword evidence="1" id="KW-1133">Transmembrane helix</keyword>
<accession>A0A1I5V5J8</accession>
<feature type="transmembrane region" description="Helical" evidence="1">
    <location>
        <begin position="45"/>
        <end position="64"/>
    </location>
</feature>